<accession>A0ABP5FCM1</accession>
<keyword evidence="2" id="KW-1185">Reference proteome</keyword>
<protein>
    <recommendedName>
        <fullName evidence="3">Tetratricopeptide repeat protein</fullName>
    </recommendedName>
</protein>
<sequence length="213" mass="23209">MSDPELARTWLRTENPNLDAAWNYAETNRLDQHIIALAAGLAETLRIDGPWTRALQIQQAAEAASRADSPATHATALNELGQVQRLASDYPAAADVQERALEIYRQIGDRLGKAGALNNLGRVRYLTGDYAAAADVQEQSLKIYRQRGNRGNEAWALNSYAATIAALGDRSRAFTLYQQALAMNRELNKPDDEANSLEGIAASEPAQGVDCLT</sequence>
<dbReference type="Proteomes" id="UP001500751">
    <property type="component" value="Unassembled WGS sequence"/>
</dbReference>
<dbReference type="EMBL" id="BAAAQN010000007">
    <property type="protein sequence ID" value="GAA2021419.1"/>
    <property type="molecule type" value="Genomic_DNA"/>
</dbReference>
<evidence type="ECO:0000313" key="1">
    <source>
        <dbReference type="EMBL" id="GAA2021419.1"/>
    </source>
</evidence>
<dbReference type="InterPro" id="IPR019734">
    <property type="entry name" value="TPR_rpt"/>
</dbReference>
<dbReference type="Pfam" id="PF13424">
    <property type="entry name" value="TPR_12"/>
    <property type="match status" value="1"/>
</dbReference>
<dbReference type="Gene3D" id="1.25.40.10">
    <property type="entry name" value="Tetratricopeptide repeat domain"/>
    <property type="match status" value="1"/>
</dbReference>
<comment type="caution">
    <text evidence="1">The sequence shown here is derived from an EMBL/GenBank/DDBJ whole genome shotgun (WGS) entry which is preliminary data.</text>
</comment>
<evidence type="ECO:0000313" key="2">
    <source>
        <dbReference type="Proteomes" id="UP001500751"/>
    </source>
</evidence>
<dbReference type="PANTHER" id="PTHR10098:SF108">
    <property type="entry name" value="TETRATRICOPEPTIDE REPEAT PROTEIN 28"/>
    <property type="match status" value="1"/>
</dbReference>
<reference evidence="2" key="1">
    <citation type="journal article" date="2019" name="Int. J. Syst. Evol. Microbiol.">
        <title>The Global Catalogue of Microorganisms (GCM) 10K type strain sequencing project: providing services to taxonomists for standard genome sequencing and annotation.</title>
        <authorList>
            <consortium name="The Broad Institute Genomics Platform"/>
            <consortium name="The Broad Institute Genome Sequencing Center for Infectious Disease"/>
            <person name="Wu L."/>
            <person name="Ma J."/>
        </authorList>
    </citation>
    <scope>NUCLEOTIDE SEQUENCE [LARGE SCALE GENOMIC DNA]</scope>
    <source>
        <strain evidence="2">JCM 16014</strain>
    </source>
</reference>
<evidence type="ECO:0008006" key="3">
    <source>
        <dbReference type="Google" id="ProtNLM"/>
    </source>
</evidence>
<dbReference type="PANTHER" id="PTHR10098">
    <property type="entry name" value="RAPSYN-RELATED"/>
    <property type="match status" value="1"/>
</dbReference>
<proteinExistence type="predicted"/>
<organism evidence="1 2">
    <name type="scientific">Catenulispora yoronensis</name>
    <dbReference type="NCBI Taxonomy" id="450799"/>
    <lineage>
        <taxon>Bacteria</taxon>
        <taxon>Bacillati</taxon>
        <taxon>Actinomycetota</taxon>
        <taxon>Actinomycetes</taxon>
        <taxon>Catenulisporales</taxon>
        <taxon>Catenulisporaceae</taxon>
        <taxon>Catenulispora</taxon>
    </lineage>
</organism>
<name>A0ABP5FCM1_9ACTN</name>
<dbReference type="SMART" id="SM00028">
    <property type="entry name" value="TPR"/>
    <property type="match status" value="3"/>
</dbReference>
<gene>
    <name evidence="1" type="ORF">GCM10009839_18050</name>
</gene>
<dbReference type="RefSeq" id="WP_344665045.1">
    <property type="nucleotide sequence ID" value="NZ_BAAAQN010000007.1"/>
</dbReference>
<dbReference type="InterPro" id="IPR011990">
    <property type="entry name" value="TPR-like_helical_dom_sf"/>
</dbReference>
<dbReference type="SUPFAM" id="SSF48452">
    <property type="entry name" value="TPR-like"/>
    <property type="match status" value="1"/>
</dbReference>
<dbReference type="Pfam" id="PF13374">
    <property type="entry name" value="TPR_10"/>
    <property type="match status" value="1"/>
</dbReference>